<dbReference type="AlphaFoldDB" id="A0A822YNY9"/>
<organism evidence="3 4">
    <name type="scientific">Nelumbo nucifera</name>
    <name type="common">Sacred lotus</name>
    <dbReference type="NCBI Taxonomy" id="4432"/>
    <lineage>
        <taxon>Eukaryota</taxon>
        <taxon>Viridiplantae</taxon>
        <taxon>Streptophyta</taxon>
        <taxon>Embryophyta</taxon>
        <taxon>Tracheophyta</taxon>
        <taxon>Spermatophyta</taxon>
        <taxon>Magnoliopsida</taxon>
        <taxon>Proteales</taxon>
        <taxon>Nelumbonaceae</taxon>
        <taxon>Nelumbo</taxon>
    </lineage>
</organism>
<evidence type="ECO:0000313" key="3">
    <source>
        <dbReference type="EMBL" id="DAD33049.1"/>
    </source>
</evidence>
<evidence type="ECO:0000313" key="2">
    <source>
        <dbReference type="EMBL" id="DAD33041.1"/>
    </source>
</evidence>
<evidence type="ECO:0000313" key="4">
    <source>
        <dbReference type="Proteomes" id="UP000607653"/>
    </source>
</evidence>
<name>A0A822YNY9_NELNU</name>
<evidence type="ECO:0000313" key="1">
    <source>
        <dbReference type="EMBL" id="DAD30311.1"/>
    </source>
</evidence>
<keyword evidence="4" id="KW-1185">Reference proteome</keyword>
<sequence>MTCDNSSRIEPKRAHPWFTEPELFHNKKQAIDATNSKSISGISNINISPWDNTSSFQSVTGYLDELARAINFGASPVMNEIPITRLPTHYRRKHVMKKKTEYCSHC</sequence>
<proteinExistence type="predicted"/>
<accession>A0A822YNY9</accession>
<dbReference type="EMBL" id="DUZY01000003">
    <property type="protein sequence ID" value="DAD33049.1"/>
    <property type="molecule type" value="Genomic_DNA"/>
</dbReference>
<dbReference type="EMBL" id="DUZY01000003">
    <property type="protein sequence ID" value="DAD30311.1"/>
    <property type="molecule type" value="Genomic_DNA"/>
</dbReference>
<protein>
    <submittedName>
        <fullName evidence="3">Uncharacterized protein</fullName>
    </submittedName>
</protein>
<dbReference type="Proteomes" id="UP000607653">
    <property type="component" value="Unassembled WGS sequence"/>
</dbReference>
<dbReference type="EMBL" id="DUZY01000003">
    <property type="protein sequence ID" value="DAD33041.1"/>
    <property type="molecule type" value="Genomic_DNA"/>
</dbReference>
<reference evidence="3 4" key="1">
    <citation type="journal article" date="2020" name="Mol. Biol. Evol.">
        <title>Distinct Expression and Methylation Patterns for Genes with Different Fates following a Single Whole-Genome Duplication in Flowering Plants.</title>
        <authorList>
            <person name="Shi T."/>
            <person name="Rahmani R.S."/>
            <person name="Gugger P.F."/>
            <person name="Wang M."/>
            <person name="Li H."/>
            <person name="Zhang Y."/>
            <person name="Li Z."/>
            <person name="Wang Q."/>
            <person name="Van de Peer Y."/>
            <person name="Marchal K."/>
            <person name="Chen J."/>
        </authorList>
    </citation>
    <scope>NUCLEOTIDE SEQUENCE [LARGE SCALE GENOMIC DNA]</scope>
    <source>
        <tissue evidence="3">Leaf</tissue>
    </source>
</reference>
<gene>
    <name evidence="1" type="ORF">HUJ06_009162</name>
    <name evidence="2" type="ORF">HUJ06_011890</name>
    <name evidence="3" type="ORF">HUJ06_011900</name>
</gene>
<comment type="caution">
    <text evidence="3">The sequence shown here is derived from an EMBL/GenBank/DDBJ whole genome shotgun (WGS) entry which is preliminary data.</text>
</comment>